<comment type="subunit">
    <text evidence="5">Oligomeric complex that consists of at least the alpha, beta, beta', gamma, delta, epsilon and zeta subunits.</text>
</comment>
<keyword evidence="10" id="KW-0653">Protein transport</keyword>
<evidence type="ECO:0000259" key="18">
    <source>
        <dbReference type="Pfam" id="PF01529"/>
    </source>
</evidence>
<dbReference type="SUPFAM" id="SSF48403">
    <property type="entry name" value="Ankyrin repeat"/>
    <property type="match status" value="1"/>
</dbReference>
<proteinExistence type="inferred from homology"/>
<protein>
    <recommendedName>
        <fullName evidence="16">Palmitoyltransferase</fullName>
        <ecNumber evidence="16">2.3.1.225</ecNumber>
    </recommendedName>
</protein>
<dbReference type="PANTHER" id="PTHR11043:SF0">
    <property type="entry name" value="COATOMER SUBUNIT ZETA"/>
    <property type="match status" value="1"/>
</dbReference>
<keyword evidence="20" id="KW-1185">Reference proteome</keyword>
<evidence type="ECO:0000256" key="7">
    <source>
        <dbReference type="ARBA" id="ARBA00022490"/>
    </source>
</evidence>
<dbReference type="EMBL" id="LIAE01006435">
    <property type="protein sequence ID" value="PAV89616.1"/>
    <property type="molecule type" value="Genomic_DNA"/>
</dbReference>
<dbReference type="InterPro" id="IPR036770">
    <property type="entry name" value="Ankyrin_rpt-contain_sf"/>
</dbReference>
<keyword evidence="9" id="KW-0931">ER-Golgi transport</keyword>
<dbReference type="GO" id="GO:0006886">
    <property type="term" value="P:intracellular protein transport"/>
    <property type="evidence" value="ECO:0007669"/>
    <property type="project" value="TreeGrafter"/>
</dbReference>
<dbReference type="GO" id="GO:0030126">
    <property type="term" value="C:COPI vesicle coat"/>
    <property type="evidence" value="ECO:0007669"/>
    <property type="project" value="InterPro"/>
</dbReference>
<evidence type="ECO:0000256" key="13">
    <source>
        <dbReference type="ARBA" id="ARBA00023136"/>
    </source>
</evidence>
<dbReference type="GO" id="GO:0000139">
    <property type="term" value="C:Golgi membrane"/>
    <property type="evidence" value="ECO:0007669"/>
    <property type="project" value="UniProtKB-SubCell"/>
</dbReference>
<evidence type="ECO:0000256" key="11">
    <source>
        <dbReference type="ARBA" id="ARBA00022989"/>
    </source>
</evidence>
<feature type="domain" description="AP complex mu/sigma subunit" evidence="17">
    <location>
        <begin position="351"/>
        <end position="489"/>
    </location>
</feature>
<dbReference type="FunFam" id="3.30.450.60:FF:000013">
    <property type="entry name" value="Coatomer subunit zeta"/>
    <property type="match status" value="1"/>
</dbReference>
<dbReference type="Pfam" id="PF12796">
    <property type="entry name" value="Ank_2"/>
    <property type="match status" value="1"/>
</dbReference>
<evidence type="ECO:0000256" key="16">
    <source>
        <dbReference type="RuleBase" id="RU079119"/>
    </source>
</evidence>
<comment type="domain">
    <text evidence="16">The DHHC domain is required for palmitoyltransferase activity.</text>
</comment>
<dbReference type="PROSITE" id="PS50216">
    <property type="entry name" value="DHHC"/>
    <property type="match status" value="1"/>
</dbReference>
<evidence type="ECO:0000256" key="3">
    <source>
        <dbReference type="ARBA" id="ARBA00004347"/>
    </source>
</evidence>
<keyword evidence="14" id="KW-0968">Cytoplasmic vesicle</keyword>
<evidence type="ECO:0000256" key="6">
    <source>
        <dbReference type="ARBA" id="ARBA00022448"/>
    </source>
</evidence>
<dbReference type="InterPro" id="IPR039652">
    <property type="entry name" value="Coatomer_zeta"/>
</dbReference>
<keyword evidence="16" id="KW-0808">Transferase</keyword>
<dbReference type="GO" id="GO:0006890">
    <property type="term" value="P:retrograde vesicle-mediated transport, Golgi to endoplasmic reticulum"/>
    <property type="evidence" value="ECO:0007669"/>
    <property type="project" value="InterPro"/>
</dbReference>
<dbReference type="CDD" id="cd14829">
    <property type="entry name" value="Zeta-COP"/>
    <property type="match status" value="1"/>
</dbReference>
<evidence type="ECO:0000256" key="1">
    <source>
        <dbReference type="ARBA" id="ARBA00004141"/>
    </source>
</evidence>
<evidence type="ECO:0000313" key="19">
    <source>
        <dbReference type="EMBL" id="PAV89616.1"/>
    </source>
</evidence>
<dbReference type="GO" id="GO:0019706">
    <property type="term" value="F:protein-cysteine S-palmitoyltransferase activity"/>
    <property type="evidence" value="ECO:0007669"/>
    <property type="project" value="UniProtKB-EC"/>
</dbReference>
<comment type="similarity">
    <text evidence="4">Belongs to the adaptor complexes small subunit family.</text>
</comment>
<evidence type="ECO:0000256" key="14">
    <source>
        <dbReference type="ARBA" id="ARBA00023329"/>
    </source>
</evidence>
<keyword evidence="8 16" id="KW-0812">Transmembrane</keyword>
<dbReference type="PANTHER" id="PTHR11043">
    <property type="entry name" value="ZETA-COAT PROTEIN"/>
    <property type="match status" value="1"/>
</dbReference>
<evidence type="ECO:0000256" key="8">
    <source>
        <dbReference type="ARBA" id="ARBA00022692"/>
    </source>
</evidence>
<dbReference type="InterPro" id="IPR002110">
    <property type="entry name" value="Ankyrin_rpt"/>
</dbReference>
<dbReference type="Proteomes" id="UP000218231">
    <property type="component" value="Unassembled WGS sequence"/>
</dbReference>
<feature type="transmembrane region" description="Helical" evidence="16">
    <location>
        <begin position="253"/>
        <end position="280"/>
    </location>
</feature>
<gene>
    <name evidence="19" type="ORF">WR25_19657</name>
</gene>
<keyword evidence="16" id="KW-0012">Acyltransferase</keyword>
<keyword evidence="11 16" id="KW-1133">Transmembrane helix</keyword>
<dbReference type="Pfam" id="PF01529">
    <property type="entry name" value="DHHC"/>
    <property type="match status" value="1"/>
</dbReference>
<evidence type="ECO:0000256" key="4">
    <source>
        <dbReference type="ARBA" id="ARBA00006972"/>
    </source>
</evidence>
<dbReference type="Gene3D" id="3.30.450.60">
    <property type="match status" value="1"/>
</dbReference>
<dbReference type="InterPro" id="IPR011012">
    <property type="entry name" value="Longin-like_dom_sf"/>
</dbReference>
<evidence type="ECO:0000256" key="10">
    <source>
        <dbReference type="ARBA" id="ARBA00022927"/>
    </source>
</evidence>
<keyword evidence="7" id="KW-0963">Cytoplasm</keyword>
<dbReference type="Pfam" id="PF01217">
    <property type="entry name" value="Clat_adaptor_s"/>
    <property type="match status" value="1"/>
</dbReference>
<reference evidence="19 20" key="1">
    <citation type="journal article" date="2017" name="Curr. Biol.">
        <title>Genome architecture and evolution of a unichromosomal asexual nematode.</title>
        <authorList>
            <person name="Fradin H."/>
            <person name="Zegar C."/>
            <person name="Gutwein M."/>
            <person name="Lucas J."/>
            <person name="Kovtun M."/>
            <person name="Corcoran D."/>
            <person name="Baugh L.R."/>
            <person name="Kiontke K."/>
            <person name="Gunsalus K."/>
            <person name="Fitch D.H."/>
            <person name="Piano F."/>
        </authorList>
    </citation>
    <scope>NUCLEOTIDE SEQUENCE [LARGE SCALE GENOMIC DNA]</scope>
    <source>
        <strain evidence="19">PF1309</strain>
    </source>
</reference>
<dbReference type="AlphaFoldDB" id="A0A2A2LTN5"/>
<keyword evidence="12" id="KW-0333">Golgi apparatus</keyword>
<sequence>MSAANWANFEVIGRLLSHGVDPNARSNGNVTALHLAINSQTEDAENVFHSVRYLLQAPGIDASVVSGSGDTPLSLARRSYEKVYYLLKEHLDRFTSSVPSIHDVVFVQFRRVARVARARDDGVALCNDAETVENGDSESTAIPILNHRRKDAKFCMECNHEAPIRSHHCPLCKMCVLRKDHHCFVTGGCVGLGNQRYFLTFLFWCCVGLLLAVPIMWSYMNATVAPWYPLGFFYYAGPIALIRWALGYSTFGSFCLASLFSFAIGGLCSALGFFGMNVFYTCYGYTMYEYHSAPIREAFDGDGNSLGERFRLVFGKNWLLNFIVPQIWNQPLLTQQIANNLFRDNTSIYNVKGIVILDQDGNRVIAKYYDKKMFGTVKEQKAFEKSMFQKTQRNTSAEILLLDGVTCLYRSNVDLYIYVLGSNRENELILESLLNCVYDSISTVLRKVVEKKALIDNMDTIILILDEVCDEGVVMETDVQAVVSRCALRGDEISLTDQSFSQVGMSFFTSAQERVKWSLLK</sequence>
<evidence type="ECO:0000259" key="17">
    <source>
        <dbReference type="Pfam" id="PF01217"/>
    </source>
</evidence>
<dbReference type="OrthoDB" id="10249988at2759"/>
<comment type="subcellular location">
    <subcellularLocation>
        <location evidence="3">Cytoplasmic vesicle</location>
        <location evidence="3">COPI-coated vesicle membrane</location>
        <topology evidence="3">Peripheral membrane protein</topology>
        <orientation evidence="3">Cytoplasmic side</orientation>
    </subcellularLocation>
    <subcellularLocation>
        <location evidence="2">Golgi apparatus membrane</location>
        <topology evidence="2">Peripheral membrane protein</topology>
        <orientation evidence="2">Cytoplasmic side</orientation>
    </subcellularLocation>
    <subcellularLocation>
        <location evidence="1">Membrane</location>
        <topology evidence="1">Multi-pass membrane protein</topology>
    </subcellularLocation>
</comment>
<feature type="domain" description="Palmitoyltransferase DHHC" evidence="18">
    <location>
        <begin position="150"/>
        <end position="291"/>
    </location>
</feature>
<keyword evidence="13 16" id="KW-0472">Membrane</keyword>
<evidence type="ECO:0000256" key="12">
    <source>
        <dbReference type="ARBA" id="ARBA00023034"/>
    </source>
</evidence>
<feature type="transmembrane region" description="Helical" evidence="16">
    <location>
        <begin position="201"/>
        <end position="220"/>
    </location>
</feature>
<evidence type="ECO:0000313" key="20">
    <source>
        <dbReference type="Proteomes" id="UP000218231"/>
    </source>
</evidence>
<evidence type="ECO:0000256" key="2">
    <source>
        <dbReference type="ARBA" id="ARBA00004255"/>
    </source>
</evidence>
<evidence type="ECO:0000256" key="9">
    <source>
        <dbReference type="ARBA" id="ARBA00022892"/>
    </source>
</evidence>
<feature type="transmembrane region" description="Helical" evidence="16">
    <location>
        <begin position="226"/>
        <end position="246"/>
    </location>
</feature>
<dbReference type="InterPro" id="IPR001594">
    <property type="entry name" value="Palmitoyltrfase_DHHC"/>
</dbReference>
<accession>A0A2A2LTN5</accession>
<dbReference type="InterPro" id="IPR022775">
    <property type="entry name" value="AP_mu_sigma_su"/>
</dbReference>
<comment type="function">
    <text evidence="15">The coatomer is a cytosolic protein complex that binds to dilysine motifs and reversibly associates with Golgi non-clathrin-coated vesicles, which further mediate biosynthetic protein transport from the ER, via the Golgi up to the trans Golgi network. Coatomer complex is required for budding from Golgi membranes, and is essential for the retrograde Golgi-to-ER transport of dilysine-tagged proteins. The zeta subunit may be involved in regulating the coat assembly and, hence, the rate of biosynthetic protein transport due to its association-dissociation properties with the coatomer complex.</text>
</comment>
<keyword evidence="6" id="KW-0813">Transport</keyword>
<evidence type="ECO:0000256" key="5">
    <source>
        <dbReference type="ARBA" id="ARBA00011775"/>
    </source>
</evidence>
<dbReference type="Gene3D" id="1.25.40.20">
    <property type="entry name" value="Ankyrin repeat-containing domain"/>
    <property type="match status" value="1"/>
</dbReference>
<organism evidence="19 20">
    <name type="scientific">Diploscapter pachys</name>
    <dbReference type="NCBI Taxonomy" id="2018661"/>
    <lineage>
        <taxon>Eukaryota</taxon>
        <taxon>Metazoa</taxon>
        <taxon>Ecdysozoa</taxon>
        <taxon>Nematoda</taxon>
        <taxon>Chromadorea</taxon>
        <taxon>Rhabditida</taxon>
        <taxon>Rhabditina</taxon>
        <taxon>Rhabditomorpha</taxon>
        <taxon>Rhabditoidea</taxon>
        <taxon>Rhabditidae</taxon>
        <taxon>Diploscapter</taxon>
    </lineage>
</organism>
<comment type="catalytic activity">
    <reaction evidence="16">
        <text>L-cysteinyl-[protein] + hexadecanoyl-CoA = S-hexadecanoyl-L-cysteinyl-[protein] + CoA</text>
        <dbReference type="Rhea" id="RHEA:36683"/>
        <dbReference type="Rhea" id="RHEA-COMP:10131"/>
        <dbReference type="Rhea" id="RHEA-COMP:11032"/>
        <dbReference type="ChEBI" id="CHEBI:29950"/>
        <dbReference type="ChEBI" id="CHEBI:57287"/>
        <dbReference type="ChEBI" id="CHEBI:57379"/>
        <dbReference type="ChEBI" id="CHEBI:74151"/>
        <dbReference type="EC" id="2.3.1.225"/>
    </reaction>
</comment>
<comment type="similarity">
    <text evidence="16">Belongs to the DHHC palmitoyltransferase family.</text>
</comment>
<dbReference type="GO" id="GO:0006891">
    <property type="term" value="P:intra-Golgi vesicle-mediated transport"/>
    <property type="evidence" value="ECO:0007669"/>
    <property type="project" value="TreeGrafter"/>
</dbReference>
<dbReference type="SUPFAM" id="SSF64356">
    <property type="entry name" value="SNARE-like"/>
    <property type="match status" value="1"/>
</dbReference>
<name>A0A2A2LTN5_9BILA</name>
<comment type="caution">
    <text evidence="19">The sequence shown here is derived from an EMBL/GenBank/DDBJ whole genome shotgun (WGS) entry which is preliminary data.</text>
</comment>
<evidence type="ECO:0000256" key="15">
    <source>
        <dbReference type="ARBA" id="ARBA00045555"/>
    </source>
</evidence>
<dbReference type="EC" id="2.3.1.225" evidence="16"/>